<comment type="cofactor">
    <cofactor evidence="17">
        <name>Mg(2+)</name>
        <dbReference type="ChEBI" id="CHEBI:18420"/>
    </cofactor>
</comment>
<dbReference type="SUPFAM" id="SSF64153">
    <property type="entry name" value="YjeF N-terminal domain-like"/>
    <property type="match status" value="1"/>
</dbReference>
<feature type="domain" description="YjeF C-terminal" evidence="20">
    <location>
        <begin position="209"/>
        <end position="465"/>
    </location>
</feature>
<comment type="similarity">
    <text evidence="3 19">In the N-terminal section; belongs to the NnrE/AIBP family.</text>
</comment>
<dbReference type="InterPro" id="IPR029056">
    <property type="entry name" value="Ribokinase-like"/>
</dbReference>
<evidence type="ECO:0000256" key="3">
    <source>
        <dbReference type="ARBA" id="ARBA00006001"/>
    </source>
</evidence>
<keyword evidence="6 17" id="KW-0547">Nucleotide-binding</keyword>
<feature type="binding site" evidence="18">
    <location>
        <begin position="121"/>
        <end position="127"/>
    </location>
    <ligand>
        <name>(6S)-NADPHX</name>
        <dbReference type="ChEBI" id="CHEBI:64076"/>
    </ligand>
</feature>
<evidence type="ECO:0000256" key="4">
    <source>
        <dbReference type="ARBA" id="ARBA00009524"/>
    </source>
</evidence>
<keyword evidence="7 17" id="KW-0067">ATP-binding</keyword>
<feature type="binding site" evidence="17">
    <location>
        <position position="410"/>
    </location>
    <ligand>
        <name>AMP</name>
        <dbReference type="ChEBI" id="CHEBI:456215"/>
    </ligand>
</feature>
<dbReference type="PROSITE" id="PS51385">
    <property type="entry name" value="YJEF_N"/>
    <property type="match status" value="1"/>
</dbReference>
<evidence type="ECO:0000256" key="10">
    <source>
        <dbReference type="ARBA" id="ARBA00023027"/>
    </source>
</evidence>
<evidence type="ECO:0000259" key="21">
    <source>
        <dbReference type="PROSITE" id="PS51385"/>
    </source>
</evidence>
<evidence type="ECO:0000256" key="16">
    <source>
        <dbReference type="ARBA" id="ARBA00049209"/>
    </source>
</evidence>
<dbReference type="NCBIfam" id="TIGR00197">
    <property type="entry name" value="yjeF_nterm"/>
    <property type="match status" value="1"/>
</dbReference>
<dbReference type="EC" id="5.1.99.6" evidence="19"/>
<keyword evidence="12 17" id="KW-0456">Lyase</keyword>
<feature type="binding site" evidence="18">
    <location>
        <position position="117"/>
    </location>
    <ligand>
        <name>K(+)</name>
        <dbReference type="ChEBI" id="CHEBI:29103"/>
    </ligand>
</feature>
<dbReference type="InterPro" id="IPR004443">
    <property type="entry name" value="YjeF_N_dom"/>
</dbReference>
<keyword evidence="11 18" id="KW-0413">Isomerase</keyword>
<organism evidence="22 23">
    <name type="scientific">Novosphingobium album</name>
    <name type="common">ex Liu et al. 2023</name>
    <dbReference type="NCBI Taxonomy" id="3031130"/>
    <lineage>
        <taxon>Bacteria</taxon>
        <taxon>Pseudomonadati</taxon>
        <taxon>Pseudomonadota</taxon>
        <taxon>Alphaproteobacteria</taxon>
        <taxon>Sphingomonadales</taxon>
        <taxon>Sphingomonadaceae</taxon>
        <taxon>Novosphingobium</taxon>
    </lineage>
</organism>
<evidence type="ECO:0000259" key="20">
    <source>
        <dbReference type="PROSITE" id="PS51383"/>
    </source>
</evidence>
<dbReference type="Pfam" id="PF01256">
    <property type="entry name" value="Carb_kinase"/>
    <property type="match status" value="1"/>
</dbReference>
<comment type="catalytic activity">
    <reaction evidence="1 18 19">
        <text>(6R)-NADHX = (6S)-NADHX</text>
        <dbReference type="Rhea" id="RHEA:32215"/>
        <dbReference type="ChEBI" id="CHEBI:64074"/>
        <dbReference type="ChEBI" id="CHEBI:64075"/>
        <dbReference type="EC" id="5.1.99.6"/>
    </reaction>
</comment>
<comment type="catalytic activity">
    <reaction evidence="15 17 19">
        <text>(6S)-NADHX + ADP = AMP + phosphate + NADH + H(+)</text>
        <dbReference type="Rhea" id="RHEA:32223"/>
        <dbReference type="ChEBI" id="CHEBI:15378"/>
        <dbReference type="ChEBI" id="CHEBI:43474"/>
        <dbReference type="ChEBI" id="CHEBI:57945"/>
        <dbReference type="ChEBI" id="CHEBI:64074"/>
        <dbReference type="ChEBI" id="CHEBI:456215"/>
        <dbReference type="ChEBI" id="CHEBI:456216"/>
        <dbReference type="EC" id="4.2.1.136"/>
    </reaction>
</comment>
<keyword evidence="9 18" id="KW-0630">Potassium</keyword>
<feature type="binding site" evidence="18">
    <location>
        <position position="150"/>
    </location>
    <ligand>
        <name>(6S)-NADPHX</name>
        <dbReference type="ChEBI" id="CHEBI:64076"/>
    </ligand>
</feature>
<gene>
    <name evidence="18" type="primary">nnrE</name>
    <name evidence="17" type="synonym">nnrD</name>
    <name evidence="22" type="ORF">PYV00_13525</name>
</gene>
<dbReference type="InterPro" id="IPR000631">
    <property type="entry name" value="CARKD"/>
</dbReference>
<feature type="binding site" evidence="17">
    <location>
        <begin position="381"/>
        <end position="385"/>
    </location>
    <ligand>
        <name>AMP</name>
        <dbReference type="ChEBI" id="CHEBI:456215"/>
    </ligand>
</feature>
<evidence type="ECO:0000256" key="17">
    <source>
        <dbReference type="HAMAP-Rule" id="MF_01965"/>
    </source>
</evidence>
<comment type="catalytic activity">
    <reaction evidence="16 17 19">
        <text>(6S)-NADPHX + ADP = AMP + phosphate + NADPH + H(+)</text>
        <dbReference type="Rhea" id="RHEA:32235"/>
        <dbReference type="ChEBI" id="CHEBI:15378"/>
        <dbReference type="ChEBI" id="CHEBI:43474"/>
        <dbReference type="ChEBI" id="CHEBI:57783"/>
        <dbReference type="ChEBI" id="CHEBI:64076"/>
        <dbReference type="ChEBI" id="CHEBI:456215"/>
        <dbReference type="ChEBI" id="CHEBI:456216"/>
        <dbReference type="EC" id="4.2.1.136"/>
    </reaction>
</comment>
<feature type="binding site" evidence="17">
    <location>
        <position position="411"/>
    </location>
    <ligand>
        <name>(6S)-NADPHX</name>
        <dbReference type="ChEBI" id="CHEBI:64076"/>
    </ligand>
</feature>
<dbReference type="InterPro" id="IPR036652">
    <property type="entry name" value="YjeF_N_dom_sf"/>
</dbReference>
<evidence type="ECO:0000256" key="11">
    <source>
        <dbReference type="ARBA" id="ARBA00023235"/>
    </source>
</evidence>
<evidence type="ECO:0000256" key="2">
    <source>
        <dbReference type="ARBA" id="ARBA00000909"/>
    </source>
</evidence>
<dbReference type="InterPro" id="IPR017953">
    <property type="entry name" value="Carbohydrate_kinase_pred_CS"/>
</dbReference>
<dbReference type="PIRSF" id="PIRSF017184">
    <property type="entry name" value="Nnr"/>
    <property type="match status" value="1"/>
</dbReference>
<dbReference type="Gene3D" id="3.40.50.10260">
    <property type="entry name" value="YjeF N-terminal domain"/>
    <property type="match status" value="1"/>
</dbReference>
<comment type="catalytic activity">
    <reaction evidence="2 18 19">
        <text>(6R)-NADPHX = (6S)-NADPHX</text>
        <dbReference type="Rhea" id="RHEA:32227"/>
        <dbReference type="ChEBI" id="CHEBI:64076"/>
        <dbReference type="ChEBI" id="CHEBI:64077"/>
        <dbReference type="EC" id="5.1.99.6"/>
    </reaction>
</comment>
<evidence type="ECO:0000313" key="22">
    <source>
        <dbReference type="EMBL" id="MDE8652721.1"/>
    </source>
</evidence>
<feature type="domain" description="YjeF N-terminal" evidence="21">
    <location>
        <begin position="14"/>
        <end position="208"/>
    </location>
</feature>
<comment type="subunit">
    <text evidence="17">Homotetramer.</text>
</comment>
<evidence type="ECO:0000256" key="15">
    <source>
        <dbReference type="ARBA" id="ARBA00048238"/>
    </source>
</evidence>
<comment type="function">
    <text evidence="14 19">Bifunctional enzyme that catalyzes the epimerization of the S- and R-forms of NAD(P)HX and the dehydration of the S-form of NAD(P)HX at the expense of ADP, which is converted to AMP. This allows the repair of both epimers of NAD(P)HX, a damaged form of NAD(P)H that is a result of enzymatic or heat-dependent hydration.</text>
</comment>
<evidence type="ECO:0000256" key="13">
    <source>
        <dbReference type="ARBA" id="ARBA00023268"/>
    </source>
</evidence>
<proteinExistence type="inferred from homology"/>
<feature type="binding site" evidence="17">
    <location>
        <position position="242"/>
    </location>
    <ligand>
        <name>(6S)-NADPHX</name>
        <dbReference type="ChEBI" id="CHEBI:64076"/>
    </ligand>
</feature>
<evidence type="ECO:0000256" key="9">
    <source>
        <dbReference type="ARBA" id="ARBA00022958"/>
    </source>
</evidence>
<protein>
    <recommendedName>
        <fullName evidence="19">Bifunctional NAD(P)H-hydrate repair enzyme</fullName>
    </recommendedName>
    <alternativeName>
        <fullName evidence="19">Nicotinamide nucleotide repair protein</fullName>
    </alternativeName>
    <domain>
        <recommendedName>
            <fullName evidence="19">ADP-dependent (S)-NAD(P)H-hydrate dehydratase</fullName>
            <ecNumber evidence="19">4.2.1.136</ecNumber>
        </recommendedName>
        <alternativeName>
            <fullName evidence="19">ADP-dependent NAD(P)HX dehydratase</fullName>
        </alternativeName>
    </domain>
    <domain>
        <recommendedName>
            <fullName evidence="19">NAD(P)H-hydrate epimerase</fullName>
            <ecNumber evidence="19">5.1.99.6</ecNumber>
        </recommendedName>
    </domain>
</protein>
<keyword evidence="5 18" id="KW-0479">Metal-binding</keyword>
<comment type="function">
    <text evidence="18">Catalyzes the epimerization of the S- and R-forms of NAD(P)HX, a damaged form of NAD(P)H that is a result of enzymatic or heat-dependent hydration. This is a prerequisite for the S-specific NAD(P)H-hydrate dehydratase to allow the repair of both epimers of NAD(P)HX.</text>
</comment>
<dbReference type="SUPFAM" id="SSF53613">
    <property type="entry name" value="Ribokinase-like"/>
    <property type="match status" value="1"/>
</dbReference>
<dbReference type="PROSITE" id="PS01050">
    <property type="entry name" value="YJEF_C_2"/>
    <property type="match status" value="1"/>
</dbReference>
<comment type="similarity">
    <text evidence="18">Belongs to the NnrE/AIBP family.</text>
</comment>
<dbReference type="PROSITE" id="PS01049">
    <property type="entry name" value="YJEF_C_1"/>
    <property type="match status" value="1"/>
</dbReference>
<evidence type="ECO:0000256" key="6">
    <source>
        <dbReference type="ARBA" id="ARBA00022741"/>
    </source>
</evidence>
<reference evidence="22 23" key="1">
    <citation type="submission" date="2023-03" db="EMBL/GenBank/DDBJ databases">
        <title>NovoSphingobium album sp. nov. isolated from polycyclic aromatic hydrocarbons- and heavy-metal polluted soil.</title>
        <authorList>
            <person name="Liu Z."/>
            <person name="Wang K."/>
        </authorList>
    </citation>
    <scope>NUCLEOTIDE SEQUENCE [LARGE SCALE GENOMIC DNA]</scope>
    <source>
        <strain evidence="22 23">H3SJ31-1</strain>
    </source>
</reference>
<feature type="binding site" evidence="17">
    <location>
        <position position="344"/>
    </location>
    <ligand>
        <name>(6S)-NADPHX</name>
        <dbReference type="ChEBI" id="CHEBI:64076"/>
    </ligand>
</feature>
<evidence type="ECO:0000256" key="12">
    <source>
        <dbReference type="ARBA" id="ARBA00023239"/>
    </source>
</evidence>
<comment type="cofactor">
    <cofactor evidence="18 19">
        <name>K(+)</name>
        <dbReference type="ChEBI" id="CHEBI:29103"/>
    </cofactor>
    <text evidence="18 19">Binds 1 potassium ion per subunit.</text>
</comment>
<keyword evidence="23" id="KW-1185">Reference proteome</keyword>
<dbReference type="RefSeq" id="WP_275228802.1">
    <property type="nucleotide sequence ID" value="NZ_JARESE010000044.1"/>
</dbReference>
<dbReference type="EC" id="4.2.1.136" evidence="19"/>
<dbReference type="Gene3D" id="3.40.1190.20">
    <property type="match status" value="1"/>
</dbReference>
<dbReference type="PROSITE" id="PS51383">
    <property type="entry name" value="YJEF_C_3"/>
    <property type="match status" value="1"/>
</dbReference>
<evidence type="ECO:0000256" key="7">
    <source>
        <dbReference type="ARBA" id="ARBA00022840"/>
    </source>
</evidence>
<dbReference type="PANTHER" id="PTHR12592:SF0">
    <property type="entry name" value="ATP-DEPENDENT (S)-NAD(P)H-HYDRATE DEHYDRATASE"/>
    <property type="match status" value="1"/>
</dbReference>
<feature type="binding site" evidence="18">
    <location>
        <position position="61"/>
    </location>
    <ligand>
        <name>K(+)</name>
        <dbReference type="ChEBI" id="CHEBI:29103"/>
    </ligand>
</feature>
<dbReference type="HAMAP" id="MF_01966">
    <property type="entry name" value="NADHX_epimerase"/>
    <property type="match status" value="1"/>
</dbReference>
<comment type="caution">
    <text evidence="18">Lacks conserved residue(s) required for the propagation of feature annotation.</text>
</comment>
<comment type="function">
    <text evidence="17">Catalyzes the dehydration of the S-form of NAD(P)HX at the expense of ADP, which is converted to AMP. Together with NAD(P)HX epimerase, which catalyzes the epimerization of the S- and R-forms, the enzyme allows the repair of both epimers of NAD(P)HX, a damaged form of NAD(P)H that is a result of enzymatic or heat-dependent hydration.</text>
</comment>
<dbReference type="CDD" id="cd01171">
    <property type="entry name" value="YXKO-related"/>
    <property type="match status" value="1"/>
</dbReference>
<sequence>MPAPSDQILTVAQMRAAEEGLIAAGSSVEALMDVAGRGAAEWVWRIAGRHKVTVLCGPGNNGGDGYVIAETLRERGGHVVVVAATEPKTAAAKNARALFKGEVHGPDIEIEGDVLVDCLFGSGLARPLSPEHYGLLNWLAVGHRHTIAIDLPSGVQSDSGMLLNEGLPDYDLTIALGAWKFAHFLMPAAPKMGALRLVGIGVAPVEGAARALPRPRIAAPGADAHKYRRGLLAVVGGRMPGAALLACAAAQGAGAGYVKLFADRPDAAPRDLVVETGPLSEVLTDDRNIAILVGPGLGRDAHARERLAIALADPVAAVVDADALVLLGPRQLAERAAPTIATPHEGELVALERAFDCDGGGSKPERALALARASGMVIVAKGPDTVIAAPDGRLACAPRASSWLSTAGTGDVLAGVIASRVATGVDAFAAAGEGVWLHGDAARLCPPAFSAGQLAEAIPAALAACL</sequence>
<comment type="caution">
    <text evidence="22">The sequence shown here is derived from an EMBL/GenBank/DDBJ whole genome shotgun (WGS) entry which is preliminary data.</text>
</comment>
<keyword evidence="13" id="KW-0511">Multifunctional enzyme</keyword>
<evidence type="ECO:0000256" key="8">
    <source>
        <dbReference type="ARBA" id="ARBA00022857"/>
    </source>
</evidence>
<keyword evidence="8 17" id="KW-0521">NADP</keyword>
<accession>A0ABT5WSJ5</accession>
<name>A0ABT5WSJ5_9SPHN</name>
<comment type="similarity">
    <text evidence="17">Belongs to the NnrD/CARKD family.</text>
</comment>
<feature type="binding site" evidence="18">
    <location>
        <position position="153"/>
    </location>
    <ligand>
        <name>K(+)</name>
        <dbReference type="ChEBI" id="CHEBI:29103"/>
    </ligand>
</feature>
<evidence type="ECO:0000256" key="18">
    <source>
        <dbReference type="HAMAP-Rule" id="MF_01966"/>
    </source>
</evidence>
<dbReference type="InterPro" id="IPR030677">
    <property type="entry name" value="Nnr"/>
</dbReference>
<dbReference type="Proteomes" id="UP001216253">
    <property type="component" value="Unassembled WGS sequence"/>
</dbReference>
<evidence type="ECO:0000256" key="5">
    <source>
        <dbReference type="ARBA" id="ARBA00022723"/>
    </source>
</evidence>
<feature type="binding site" evidence="17">
    <location>
        <position position="296"/>
    </location>
    <ligand>
        <name>(6S)-NADPHX</name>
        <dbReference type="ChEBI" id="CHEBI:64076"/>
    </ligand>
</feature>
<feature type="binding site" evidence="18">
    <location>
        <begin position="60"/>
        <end position="64"/>
    </location>
    <ligand>
        <name>(6S)-NADPHX</name>
        <dbReference type="ChEBI" id="CHEBI:64076"/>
    </ligand>
</feature>
<evidence type="ECO:0000256" key="1">
    <source>
        <dbReference type="ARBA" id="ARBA00000013"/>
    </source>
</evidence>
<dbReference type="HAMAP" id="MF_01965">
    <property type="entry name" value="NADHX_dehydratase"/>
    <property type="match status" value="1"/>
</dbReference>
<evidence type="ECO:0000256" key="14">
    <source>
        <dbReference type="ARBA" id="ARBA00025153"/>
    </source>
</evidence>
<keyword evidence="10 17" id="KW-0520">NAD</keyword>
<dbReference type="EMBL" id="JARESE010000044">
    <property type="protein sequence ID" value="MDE8652721.1"/>
    <property type="molecule type" value="Genomic_DNA"/>
</dbReference>
<evidence type="ECO:0000313" key="23">
    <source>
        <dbReference type="Proteomes" id="UP001216253"/>
    </source>
</evidence>
<evidence type="ECO:0000256" key="19">
    <source>
        <dbReference type="PIRNR" id="PIRNR017184"/>
    </source>
</evidence>
<dbReference type="PANTHER" id="PTHR12592">
    <property type="entry name" value="ATP-DEPENDENT (S)-NAD(P)H-HYDRATE DEHYDRATASE FAMILY MEMBER"/>
    <property type="match status" value="1"/>
</dbReference>
<dbReference type="Pfam" id="PF03853">
    <property type="entry name" value="YjeF_N"/>
    <property type="match status" value="1"/>
</dbReference>
<dbReference type="GO" id="GO:0052856">
    <property type="term" value="F:NAD(P)HX epimerase activity"/>
    <property type="evidence" value="ECO:0007669"/>
    <property type="project" value="UniProtKB-EC"/>
</dbReference>
<comment type="similarity">
    <text evidence="4 19">In the C-terminal section; belongs to the NnrD/CARKD family.</text>
</comment>